<dbReference type="EMBL" id="JAAHCF010001976">
    <property type="protein sequence ID" value="KAK8140679.1"/>
    <property type="molecule type" value="Genomic_DNA"/>
</dbReference>
<organism evidence="2 3">
    <name type="scientific">Beauveria asiatica</name>
    <dbReference type="NCBI Taxonomy" id="1069075"/>
    <lineage>
        <taxon>Eukaryota</taxon>
        <taxon>Fungi</taxon>
        <taxon>Dikarya</taxon>
        <taxon>Ascomycota</taxon>
        <taxon>Pezizomycotina</taxon>
        <taxon>Sordariomycetes</taxon>
        <taxon>Hypocreomycetidae</taxon>
        <taxon>Hypocreales</taxon>
        <taxon>Cordycipitaceae</taxon>
        <taxon>Beauveria</taxon>
    </lineage>
</organism>
<proteinExistence type="predicted"/>
<feature type="region of interest" description="Disordered" evidence="1">
    <location>
        <begin position="72"/>
        <end position="125"/>
    </location>
</feature>
<feature type="compositionally biased region" description="Basic and acidic residues" evidence="1">
    <location>
        <begin position="72"/>
        <end position="85"/>
    </location>
</feature>
<dbReference type="AlphaFoldDB" id="A0AAW0RET6"/>
<evidence type="ECO:0000313" key="3">
    <source>
        <dbReference type="Proteomes" id="UP001397290"/>
    </source>
</evidence>
<reference evidence="2 3" key="1">
    <citation type="submission" date="2020-02" db="EMBL/GenBank/DDBJ databases">
        <title>Comparative genomics of the hypocrealean fungal genus Beauvera.</title>
        <authorList>
            <person name="Showalter D.N."/>
            <person name="Bushley K.E."/>
            <person name="Rehner S.A."/>
        </authorList>
    </citation>
    <scope>NUCLEOTIDE SEQUENCE [LARGE SCALE GENOMIC DNA]</scope>
    <source>
        <strain evidence="2 3">ARSEF4384</strain>
    </source>
</reference>
<feature type="region of interest" description="Disordered" evidence="1">
    <location>
        <begin position="1"/>
        <end position="34"/>
    </location>
</feature>
<keyword evidence="3" id="KW-1185">Reference proteome</keyword>
<feature type="non-terminal residue" evidence="2">
    <location>
        <position position="281"/>
    </location>
</feature>
<protein>
    <submittedName>
        <fullName evidence="2">Uncharacterized protein</fullName>
    </submittedName>
</protein>
<feature type="compositionally biased region" description="Polar residues" evidence="1">
    <location>
        <begin position="108"/>
        <end position="117"/>
    </location>
</feature>
<feature type="compositionally biased region" description="Polar residues" evidence="1">
    <location>
        <begin position="89"/>
        <end position="100"/>
    </location>
</feature>
<dbReference type="Proteomes" id="UP001397290">
    <property type="component" value="Unassembled WGS sequence"/>
</dbReference>
<accession>A0AAW0RET6</accession>
<evidence type="ECO:0000313" key="2">
    <source>
        <dbReference type="EMBL" id="KAK8140679.1"/>
    </source>
</evidence>
<comment type="caution">
    <text evidence="2">The sequence shown here is derived from an EMBL/GenBank/DDBJ whole genome shotgun (WGS) entry which is preliminary data.</text>
</comment>
<evidence type="ECO:0000256" key="1">
    <source>
        <dbReference type="SAM" id="MobiDB-lite"/>
    </source>
</evidence>
<gene>
    <name evidence="2" type="ORF">G3M48_002766</name>
</gene>
<sequence>MTARAFLTGHTRQEKEAARKRGASLQDKTSSWARRPTSAHLPYTKIQHTVSGTSRNIVLMARLSRISVDEFSKTGERPSVRDVSGRRPSPSTAVSGNTDSSCRRRSTRNAPKTNQSIYDIPDDDDSETLCSASILYRPRSSECEEGDHDESTVGDASTVEAANTVEVADAMGEDDAMGEANVTEHDAIGEANTVAEANHTAADNAAAENAAGGNAADDNAADVEHMDWKAEYTTGMEDTLGWAADDTTGMEKTLLWEAENTTSMEGLLAWEPEIDLEGWDA</sequence>
<name>A0AAW0RET6_9HYPO</name>